<gene>
    <name evidence="3" type="ORF">F5984_13700</name>
</gene>
<feature type="region of interest" description="Disordered" evidence="1">
    <location>
        <begin position="277"/>
        <end position="296"/>
    </location>
</feature>
<evidence type="ECO:0000256" key="2">
    <source>
        <dbReference type="SAM" id="SignalP"/>
    </source>
</evidence>
<dbReference type="PROSITE" id="PS51257">
    <property type="entry name" value="PROKAR_LIPOPROTEIN"/>
    <property type="match status" value="1"/>
</dbReference>
<dbReference type="EMBL" id="WELI01000005">
    <property type="protein sequence ID" value="KAB7730222.1"/>
    <property type="molecule type" value="Genomic_DNA"/>
</dbReference>
<proteinExistence type="predicted"/>
<dbReference type="Proteomes" id="UP000488299">
    <property type="component" value="Unassembled WGS sequence"/>
</dbReference>
<dbReference type="AlphaFoldDB" id="A0A7J5TYL6"/>
<evidence type="ECO:0000313" key="4">
    <source>
        <dbReference type="Proteomes" id="UP000488299"/>
    </source>
</evidence>
<reference evidence="3 4" key="1">
    <citation type="submission" date="2019-10" db="EMBL/GenBank/DDBJ databases">
        <title>Rudanella paleaurantiibacter sp. nov., isolated from sludge.</title>
        <authorList>
            <person name="Xu S.Q."/>
        </authorList>
    </citation>
    <scope>NUCLEOTIDE SEQUENCE [LARGE SCALE GENOMIC DNA]</scope>
    <source>
        <strain evidence="3 4">HX-22-17</strain>
    </source>
</reference>
<keyword evidence="4" id="KW-1185">Reference proteome</keyword>
<keyword evidence="2" id="KW-0732">Signal</keyword>
<feature type="signal peptide" evidence="2">
    <location>
        <begin position="1"/>
        <end position="21"/>
    </location>
</feature>
<protein>
    <submittedName>
        <fullName evidence="3">Uncharacterized protein</fullName>
    </submittedName>
</protein>
<organism evidence="3 4">
    <name type="scientific">Rudanella paleaurantiibacter</name>
    <dbReference type="NCBI Taxonomy" id="2614655"/>
    <lineage>
        <taxon>Bacteria</taxon>
        <taxon>Pseudomonadati</taxon>
        <taxon>Bacteroidota</taxon>
        <taxon>Cytophagia</taxon>
        <taxon>Cytophagales</taxon>
        <taxon>Cytophagaceae</taxon>
        <taxon>Rudanella</taxon>
    </lineage>
</organism>
<sequence length="296" mass="32760">MKKRSFSLLSAFVSVVWTLLGCEQMNPDAQITPETSARIARETACNSFVYTDSVFYYNEQKSNYAERPKSSRAGTYGAFPKGLSINPQTGAIDVNQSESGLTYRVWYTAKGSKDTCTTYITISGINYRSRIYNLTEGDDLAMPFYNGQQNKKMAAAGEFLDDDDAAVATVLDSRMKKPKGVDIDKVTGAINLRKTVLNGAFGQKPADGTVQIFRIYYRMNDASKKSLNYIDVRLHYYSKMSAVPGNLIAKADVKTFATFRQATPSLPTAQSLNYEAEDIAEDSSRPRPPDIIIVGP</sequence>
<dbReference type="RefSeq" id="WP_152124821.1">
    <property type="nucleotide sequence ID" value="NZ_WELI01000005.1"/>
</dbReference>
<comment type="caution">
    <text evidence="3">The sequence shown here is derived from an EMBL/GenBank/DDBJ whole genome shotgun (WGS) entry which is preliminary data.</text>
</comment>
<feature type="chain" id="PRO_5029625903" evidence="2">
    <location>
        <begin position="22"/>
        <end position="296"/>
    </location>
</feature>
<evidence type="ECO:0000313" key="3">
    <source>
        <dbReference type="EMBL" id="KAB7730222.1"/>
    </source>
</evidence>
<name>A0A7J5TYL6_9BACT</name>
<accession>A0A7J5TYL6</accession>
<evidence type="ECO:0000256" key="1">
    <source>
        <dbReference type="SAM" id="MobiDB-lite"/>
    </source>
</evidence>